<feature type="domain" description="Lipocalin-like" evidence="1">
    <location>
        <begin position="57"/>
        <end position="125"/>
    </location>
</feature>
<evidence type="ECO:0000313" key="2">
    <source>
        <dbReference type="EMBL" id="QLL06049.1"/>
    </source>
</evidence>
<reference evidence="3" key="1">
    <citation type="submission" date="2020-07" db="EMBL/GenBank/DDBJ databases">
        <title>Description of Mycobacterium gordonae subsp. intergordonae subsp.nov. and Mycobacterium gordonae subsp. gordonae subsp. nov.</title>
        <authorList>
            <person name="Yu X."/>
        </authorList>
    </citation>
    <scope>NUCLEOTIDE SEQUENCE [LARGE SCALE GENOMIC DNA]</scope>
    <source>
        <strain evidence="3">24</strain>
    </source>
</reference>
<sequence>MNRLAEGLLGGWRLESFISRSDGTDEVRYPFGEKPSGLILYTSDGHMSAQLTPGDHSQFVSYGGRFDVDEAAAEVCHRVMISTMPELLHQPQIRHARIDGDRLTLSATQTSATGRVTQSTLVWRRDTG</sequence>
<gene>
    <name evidence="2" type="ORF">H0P51_20020</name>
</gene>
<accession>A0A7D6DWX9</accession>
<evidence type="ECO:0000259" key="1">
    <source>
        <dbReference type="Pfam" id="PF13924"/>
    </source>
</evidence>
<reference evidence="3" key="3">
    <citation type="submission" date="2023-07" db="EMBL/GenBank/DDBJ databases">
        <title>Description of Mycobacterium gordonae subsp. intergordonae subsp.nov. and Mycobacterium gordonae subsp. gordonae subsp. nov.</title>
        <authorList>
            <person name="Huang H."/>
        </authorList>
    </citation>
    <scope>NUCLEOTIDE SEQUENCE [LARGE SCALE GENOMIC DNA]</scope>
    <source>
        <strain evidence="3">24</strain>
    </source>
</reference>
<protein>
    <submittedName>
        <fullName evidence="2">Lipocalin-like domain-containing protein</fullName>
    </submittedName>
</protein>
<dbReference type="AlphaFoldDB" id="A0A7D6DWX9"/>
<feature type="domain" description="Lipocalin-like" evidence="1">
    <location>
        <begin position="10"/>
        <end position="55"/>
    </location>
</feature>
<dbReference type="InterPro" id="IPR024311">
    <property type="entry name" value="Lipocalin-like"/>
</dbReference>
<dbReference type="Proteomes" id="UP000510682">
    <property type="component" value="Chromosome"/>
</dbReference>
<reference evidence="2 3" key="2">
    <citation type="submission" date="2020-07" db="EMBL/GenBank/DDBJ databases">
        <authorList>
            <person name="Yu X."/>
        </authorList>
    </citation>
    <scope>NUCLEOTIDE SEQUENCE [LARGE SCALE GENOMIC DNA]</scope>
    <source>
        <strain evidence="3">24</strain>
    </source>
</reference>
<keyword evidence="3" id="KW-1185">Reference proteome</keyword>
<evidence type="ECO:0000313" key="3">
    <source>
        <dbReference type="Proteomes" id="UP000510682"/>
    </source>
</evidence>
<proteinExistence type="predicted"/>
<dbReference type="Pfam" id="PF13924">
    <property type="entry name" value="Lipocalin_5"/>
    <property type="match status" value="2"/>
</dbReference>
<organism evidence="2 3">
    <name type="scientific">Mycobacterium vicinigordonae</name>
    <dbReference type="NCBI Taxonomy" id="1719132"/>
    <lineage>
        <taxon>Bacteria</taxon>
        <taxon>Bacillati</taxon>
        <taxon>Actinomycetota</taxon>
        <taxon>Actinomycetes</taxon>
        <taxon>Mycobacteriales</taxon>
        <taxon>Mycobacteriaceae</taxon>
        <taxon>Mycobacterium</taxon>
    </lineage>
</organism>
<dbReference type="KEGG" id="mgor:H0P51_20020"/>
<dbReference type="RefSeq" id="WP_180914630.1">
    <property type="nucleotide sequence ID" value="NZ_CP059165.1"/>
</dbReference>
<name>A0A7D6DWX9_9MYCO</name>
<dbReference type="EMBL" id="CP059165">
    <property type="protein sequence ID" value="QLL06049.1"/>
    <property type="molecule type" value="Genomic_DNA"/>
</dbReference>